<accession>A0A553NN02</accession>
<dbReference type="InterPro" id="IPR024079">
    <property type="entry name" value="MetalloPept_cat_dom_sf"/>
</dbReference>
<feature type="binding site" evidence="19">
    <location>
        <position position="222"/>
    </location>
    <ligand>
        <name>Ca(2+)</name>
        <dbReference type="ChEBI" id="CHEBI:29108"/>
        <label>3</label>
    </ligand>
</feature>
<keyword evidence="11 19" id="KW-0106">Calcium</keyword>
<protein>
    <recommendedName>
        <fullName evidence="25">Peptidase metallopeptidase domain-containing protein</fullName>
    </recommendedName>
</protein>
<dbReference type="GO" id="GO:0004222">
    <property type="term" value="F:metalloendopeptidase activity"/>
    <property type="evidence" value="ECO:0007669"/>
    <property type="project" value="InterPro"/>
</dbReference>
<keyword evidence="3" id="KW-0645">Protease</keyword>
<feature type="binding site" evidence="19">
    <location>
        <position position="348"/>
    </location>
    <ligand>
        <name>Ca(2+)</name>
        <dbReference type="ChEBI" id="CHEBI:29108"/>
        <label>5</label>
    </ligand>
</feature>
<dbReference type="InterPro" id="IPR006026">
    <property type="entry name" value="Peptidase_Metallo"/>
</dbReference>
<evidence type="ECO:0000256" key="8">
    <source>
        <dbReference type="ARBA" id="ARBA00022737"/>
    </source>
</evidence>
<dbReference type="Gene3D" id="2.110.10.10">
    <property type="entry name" value="Hemopexin-like domain"/>
    <property type="match status" value="1"/>
</dbReference>
<feature type="binding site" evidence="19">
    <location>
        <position position="196"/>
    </location>
    <ligand>
        <name>Ca(2+)</name>
        <dbReference type="ChEBI" id="CHEBI:29108"/>
        <label>3</label>
    </ligand>
</feature>
<feature type="binding site" evidence="19">
    <location>
        <position position="197"/>
    </location>
    <ligand>
        <name>Ca(2+)</name>
        <dbReference type="ChEBI" id="CHEBI:29108"/>
        <label>3</label>
    </ligand>
</feature>
<feature type="signal peptide" evidence="24">
    <location>
        <begin position="1"/>
        <end position="34"/>
    </location>
</feature>
<keyword evidence="6 18" id="KW-0479">Metal-binding</keyword>
<evidence type="ECO:0000256" key="10">
    <source>
        <dbReference type="ARBA" id="ARBA00022833"/>
    </source>
</evidence>
<name>A0A553NN02_9TELE</name>
<keyword evidence="12 23" id="KW-1133">Transmembrane helix</keyword>
<feature type="repeat" description="Hemopexin" evidence="21">
    <location>
        <begin position="438"/>
        <end position="485"/>
    </location>
</feature>
<feature type="binding site" evidence="19">
    <location>
        <position position="395"/>
    </location>
    <ligand>
        <name>Ca(2+)</name>
        <dbReference type="ChEBI" id="CHEBI:29108"/>
        <label>5</label>
    </ligand>
</feature>
<dbReference type="InterPro" id="IPR001818">
    <property type="entry name" value="Pept_M10_metallopeptidase"/>
</dbReference>
<gene>
    <name evidence="26" type="ORF">DNTS_004762</name>
</gene>
<evidence type="ECO:0000256" key="4">
    <source>
        <dbReference type="ARBA" id="ARBA00022685"/>
    </source>
</evidence>
<feature type="binding site" evidence="19">
    <location>
        <position position="222"/>
    </location>
    <ligand>
        <name>Ca(2+)</name>
        <dbReference type="ChEBI" id="CHEBI:29108"/>
        <label>1</label>
    </ligand>
</feature>
<dbReference type="GO" id="GO:0030198">
    <property type="term" value="P:extracellular matrix organization"/>
    <property type="evidence" value="ECO:0007669"/>
    <property type="project" value="TreeGrafter"/>
</dbReference>
<dbReference type="PIRSF" id="PIRSF001191">
    <property type="entry name" value="Peptidase_M10A_matrix"/>
    <property type="match status" value="1"/>
</dbReference>
<dbReference type="GO" id="GO:0005886">
    <property type="term" value="C:plasma membrane"/>
    <property type="evidence" value="ECO:0007669"/>
    <property type="project" value="TreeGrafter"/>
</dbReference>
<evidence type="ECO:0000256" key="7">
    <source>
        <dbReference type="ARBA" id="ARBA00022729"/>
    </source>
</evidence>
<feature type="repeat" description="Hemopexin" evidence="21">
    <location>
        <begin position="342"/>
        <end position="387"/>
    </location>
</feature>
<keyword evidence="5 23" id="KW-0812">Transmembrane</keyword>
<evidence type="ECO:0000313" key="26">
    <source>
        <dbReference type="EMBL" id="TRY66808.1"/>
    </source>
</evidence>
<comment type="similarity">
    <text evidence="2">Belongs to the peptidase M10A family.</text>
</comment>
<dbReference type="PRINTS" id="PR00138">
    <property type="entry name" value="MATRIXIN"/>
</dbReference>
<evidence type="ECO:0000256" key="11">
    <source>
        <dbReference type="ARBA" id="ARBA00022837"/>
    </source>
</evidence>
<evidence type="ECO:0000313" key="27">
    <source>
        <dbReference type="Proteomes" id="UP000316079"/>
    </source>
</evidence>
<dbReference type="EMBL" id="SRMA01026822">
    <property type="protein sequence ID" value="TRY66808.1"/>
    <property type="molecule type" value="Genomic_DNA"/>
</dbReference>
<feature type="binding site" evidence="19">
    <location>
        <position position="179"/>
    </location>
    <ligand>
        <name>Ca(2+)</name>
        <dbReference type="ChEBI" id="CHEBI:29108"/>
        <label>2</label>
    </ligand>
</feature>
<evidence type="ECO:0000256" key="2">
    <source>
        <dbReference type="ARBA" id="ARBA00010370"/>
    </source>
</evidence>
<evidence type="ECO:0000256" key="24">
    <source>
        <dbReference type="SAM" id="SignalP"/>
    </source>
</evidence>
<feature type="binding site" evidence="19">
    <location>
        <position position="191"/>
    </location>
    <ligand>
        <name>Zn(2+)</name>
        <dbReference type="ChEBI" id="CHEBI:29105"/>
        <label>1</label>
    </ligand>
</feature>
<dbReference type="Pfam" id="PF11857">
    <property type="entry name" value="DUF3377"/>
    <property type="match status" value="1"/>
</dbReference>
<organism evidence="26 27">
    <name type="scientific">Danionella cerebrum</name>
    <dbReference type="NCBI Taxonomy" id="2873325"/>
    <lineage>
        <taxon>Eukaryota</taxon>
        <taxon>Metazoa</taxon>
        <taxon>Chordata</taxon>
        <taxon>Craniata</taxon>
        <taxon>Vertebrata</taxon>
        <taxon>Euteleostomi</taxon>
        <taxon>Actinopterygii</taxon>
        <taxon>Neopterygii</taxon>
        <taxon>Teleostei</taxon>
        <taxon>Ostariophysi</taxon>
        <taxon>Cypriniformes</taxon>
        <taxon>Danionidae</taxon>
        <taxon>Danioninae</taxon>
        <taxon>Danionella</taxon>
    </lineage>
</organism>
<dbReference type="STRING" id="623744.A0A553NN02"/>
<evidence type="ECO:0000256" key="17">
    <source>
        <dbReference type="PIRSR" id="PIRSR001191-1"/>
    </source>
</evidence>
<feature type="region of interest" description="Disordered" evidence="22">
    <location>
        <begin position="249"/>
        <end position="295"/>
    </location>
</feature>
<dbReference type="InterPro" id="IPR033739">
    <property type="entry name" value="M10A_MMP"/>
</dbReference>
<dbReference type="GO" id="GO:0030574">
    <property type="term" value="P:collagen catabolic process"/>
    <property type="evidence" value="ECO:0007669"/>
    <property type="project" value="TreeGrafter"/>
</dbReference>
<comment type="subcellular location">
    <subcellularLocation>
        <location evidence="1">Membrane</location>
        <topology evidence="1">Single-pass type I membrane protein</topology>
    </subcellularLocation>
</comment>
<evidence type="ECO:0000256" key="14">
    <source>
        <dbReference type="ARBA" id="ARBA00023136"/>
    </source>
</evidence>
<feature type="chain" id="PRO_5021731778" description="Peptidase metallopeptidase domain-containing protein" evidence="24">
    <location>
        <begin position="35"/>
        <end position="561"/>
    </location>
</feature>
<evidence type="ECO:0000256" key="12">
    <source>
        <dbReference type="ARBA" id="ARBA00022989"/>
    </source>
</evidence>
<dbReference type="Pfam" id="PF00045">
    <property type="entry name" value="Hemopexin"/>
    <property type="match status" value="4"/>
</dbReference>
<evidence type="ECO:0000256" key="16">
    <source>
        <dbReference type="ARBA" id="ARBA00023157"/>
    </source>
</evidence>
<dbReference type="PANTHER" id="PTHR10201:SF138">
    <property type="entry name" value="MATRIX METALLOPROTEINASE-24"/>
    <property type="match status" value="1"/>
</dbReference>
<dbReference type="FunFam" id="2.110.10.10:FF:000001">
    <property type="entry name" value="Matrix metallopeptidase 24"/>
    <property type="match status" value="1"/>
</dbReference>
<feature type="repeat" description="Hemopexin" evidence="21">
    <location>
        <begin position="293"/>
        <end position="341"/>
    </location>
</feature>
<keyword evidence="13" id="KW-0482">Metalloprotease</keyword>
<dbReference type="GO" id="GO:0005615">
    <property type="term" value="C:extracellular space"/>
    <property type="evidence" value="ECO:0007669"/>
    <property type="project" value="TreeGrafter"/>
</dbReference>
<dbReference type="SUPFAM" id="SSF50923">
    <property type="entry name" value="Hemopexin-like domain"/>
    <property type="match status" value="1"/>
</dbReference>
<dbReference type="SMART" id="SM00120">
    <property type="entry name" value="HX"/>
    <property type="match status" value="4"/>
</dbReference>
<evidence type="ECO:0000256" key="5">
    <source>
        <dbReference type="ARBA" id="ARBA00022692"/>
    </source>
</evidence>
<dbReference type="CDD" id="cd04278">
    <property type="entry name" value="ZnMc_MMP"/>
    <property type="match status" value="1"/>
</dbReference>
<dbReference type="GO" id="GO:0031012">
    <property type="term" value="C:extracellular matrix"/>
    <property type="evidence" value="ECO:0007669"/>
    <property type="project" value="InterPro"/>
</dbReference>
<comment type="cofactor">
    <cofactor evidence="19">
        <name>Ca(2+)</name>
        <dbReference type="ChEBI" id="CHEBI:29108"/>
    </cofactor>
    <text evidence="19">Can bind about 5 Ca(2+) ions per subunit.</text>
</comment>
<keyword evidence="7 24" id="KW-0732">Signal</keyword>
<keyword evidence="15" id="KW-0865">Zymogen</keyword>
<evidence type="ECO:0000256" key="13">
    <source>
        <dbReference type="ARBA" id="ARBA00023049"/>
    </source>
</evidence>
<feature type="binding site" evidence="19">
    <location>
        <position position="213"/>
    </location>
    <ligand>
        <name>Ca(2+)</name>
        <dbReference type="ChEBI" id="CHEBI:29108"/>
        <label>2</label>
    </ligand>
</feature>
<keyword evidence="8" id="KW-0677">Repeat</keyword>
<feature type="binding site" evidence="18">
    <location>
        <position position="246"/>
    </location>
    <ligand>
        <name>Zn(2+)</name>
        <dbReference type="ChEBI" id="CHEBI:29105"/>
        <label>2</label>
        <note>catalytic</note>
    </ligand>
</feature>
<proteinExistence type="inferred from homology"/>
<dbReference type="InterPro" id="IPR018486">
    <property type="entry name" value="Hemopexin_CS"/>
</dbReference>
<dbReference type="PROSITE" id="PS51642">
    <property type="entry name" value="HEMOPEXIN_2"/>
    <property type="match status" value="4"/>
</dbReference>
<keyword evidence="14 23" id="KW-0472">Membrane</keyword>
<feature type="binding site" evidence="18">
    <location>
        <position position="242"/>
    </location>
    <ligand>
        <name>Zn(2+)</name>
        <dbReference type="ChEBI" id="CHEBI:29105"/>
        <label>2</label>
        <note>catalytic</note>
    </ligand>
</feature>
<dbReference type="FunFam" id="1.10.101.10:FF:000002">
    <property type="entry name" value="Matrix metalloproteinase-14 preproprotein"/>
    <property type="match status" value="1"/>
</dbReference>
<feature type="binding site" evidence="19">
    <location>
        <position position="219"/>
    </location>
    <ligand>
        <name>Ca(2+)</name>
        <dbReference type="ChEBI" id="CHEBI:29108"/>
        <label>3</label>
    </ligand>
</feature>
<dbReference type="InterPro" id="IPR018487">
    <property type="entry name" value="Hemopexin-like_repeat"/>
</dbReference>
<evidence type="ECO:0000256" key="18">
    <source>
        <dbReference type="PIRSR" id="PIRSR001191-2"/>
    </source>
</evidence>
<dbReference type="InterPro" id="IPR021190">
    <property type="entry name" value="Pept_M10A"/>
</dbReference>
<sequence length="561" mass="64625">MAGVGARGRRTGLPGFCWKTCYFHILFWVVSVCGEERTFIVETWLKNYGYLLPHDIRTSDLRSEKAMQSAVAAMQRFYGIPVTGVLDQTTIEWMRKPRCGVPDHPHISRRRRNKRYALTGQKWRDKKITYSIHNFTPKVGEKDTQRAIRQAFDVWQTVTPLSFQEVAYSEIKNEGKEADIMIFFASGFHGDSSPFDGEGGFLAHAYFPGPGIGGDTHFDSDEPWTLGNGNHDGNDLFLVAVHELGHALEPTRPLPTLPARRIPSTSDRKHERQSRPGRPPSADRPSSPGSGKPHICDGNFNTVAFFRRELFVFKDRWFWRLRNNKVQEGYPMLIEQFWKGLPPRIDAAYERSDGRFVFFKGDKYWVFKEVTAEPGYPHSLVELGSCLPRDGIDTALRWEPVGKTYFFKGDQYWRYNEEKRTTDPDYPKPISVWKGIPDAPQGAFVSREGFYTYFYKGKDYWKFDNQKLTVEPGYPKSILKDWMGCDQSVVQKNKDHHLPHDDVDIMVAINDAPSTVNAIAVVIPCILSLCILVLIYTIFQFKNKNVQQHVTYYKHPVQEWV</sequence>
<dbReference type="InterPro" id="IPR036365">
    <property type="entry name" value="PGBD-like_sf"/>
</dbReference>
<feature type="binding site" evidence="19">
    <location>
        <position position="215"/>
    </location>
    <ligand>
        <name>Ca(2+)</name>
        <dbReference type="ChEBI" id="CHEBI:29108"/>
        <label>2</label>
    </ligand>
</feature>
<dbReference type="GO" id="GO:0006508">
    <property type="term" value="P:proteolysis"/>
    <property type="evidence" value="ECO:0007669"/>
    <property type="project" value="UniProtKB-KW"/>
</dbReference>
<dbReference type="PANTHER" id="PTHR10201">
    <property type="entry name" value="MATRIX METALLOPROTEINASE"/>
    <property type="match status" value="1"/>
</dbReference>
<feature type="transmembrane region" description="Helical" evidence="23">
    <location>
        <begin position="518"/>
        <end position="539"/>
    </location>
</feature>
<dbReference type="OrthoDB" id="406838at2759"/>
<comment type="caution">
    <text evidence="26">The sequence shown here is derived from an EMBL/GenBank/DDBJ whole genome shotgun (WGS) entry which is preliminary data.</text>
</comment>
<feature type="binding site" evidence="19">
    <location>
        <position position="189"/>
    </location>
    <ligand>
        <name>Zn(2+)</name>
        <dbReference type="ChEBI" id="CHEBI:29105"/>
        <label>1</label>
    </ligand>
</feature>
<evidence type="ECO:0000259" key="25">
    <source>
        <dbReference type="SMART" id="SM00235"/>
    </source>
</evidence>
<feature type="binding site" description="in inhibited form" evidence="19">
    <location>
        <position position="99"/>
    </location>
    <ligand>
        <name>Zn(2+)</name>
        <dbReference type="ChEBI" id="CHEBI:29105"/>
        <label>2</label>
        <note>catalytic</note>
    </ligand>
</feature>
<evidence type="ECO:0000256" key="22">
    <source>
        <dbReference type="SAM" id="MobiDB-lite"/>
    </source>
</evidence>
<feature type="domain" description="Peptidase metallopeptidase" evidence="25">
    <location>
        <begin position="119"/>
        <end position="274"/>
    </location>
</feature>
<keyword evidence="27" id="KW-1185">Reference proteome</keyword>
<dbReference type="InterPro" id="IPR000585">
    <property type="entry name" value="Hemopexin-like_dom"/>
</dbReference>
<feature type="binding site" evidence="19">
    <location>
        <position position="346"/>
    </location>
    <ligand>
        <name>Ca(2+)</name>
        <dbReference type="ChEBI" id="CHEBI:29108"/>
        <label>4</label>
    </ligand>
</feature>
<dbReference type="SUPFAM" id="SSF55486">
    <property type="entry name" value="Metalloproteases ('zincins'), catalytic domain"/>
    <property type="match status" value="1"/>
</dbReference>
<dbReference type="SMART" id="SM00235">
    <property type="entry name" value="ZnMc"/>
    <property type="match status" value="1"/>
</dbReference>
<comment type="cofactor">
    <cofactor evidence="19">
        <name>Zn(2+)</name>
        <dbReference type="ChEBI" id="CHEBI:29105"/>
    </cofactor>
    <text evidence="19">Binds 2 Zn(2+) ions per subunit.</text>
</comment>
<dbReference type="Gene3D" id="3.40.390.10">
    <property type="entry name" value="Collagenase (Catalytic Domain)"/>
    <property type="match status" value="1"/>
</dbReference>
<dbReference type="PROSITE" id="PS00024">
    <property type="entry name" value="HEMOPEXIN"/>
    <property type="match status" value="1"/>
</dbReference>
<feature type="modified residue" description="Phosphotyrosine; by PKDCC" evidence="20">
    <location>
        <position position="376"/>
    </location>
</feature>
<dbReference type="AlphaFoldDB" id="A0A553NN02"/>
<dbReference type="SUPFAM" id="SSF47090">
    <property type="entry name" value="PGBD-like"/>
    <property type="match status" value="1"/>
</dbReference>
<keyword evidence="16" id="KW-1015">Disulfide bond</keyword>
<reference evidence="26 27" key="1">
    <citation type="journal article" date="2019" name="Sci. Data">
        <title>Hybrid genome assembly and annotation of Danionella translucida.</title>
        <authorList>
            <person name="Kadobianskyi M."/>
            <person name="Schulze L."/>
            <person name="Schuelke M."/>
            <person name="Judkewitz B."/>
        </authorList>
    </citation>
    <scope>NUCLEOTIDE SEQUENCE [LARGE SCALE GENOMIC DNA]</scope>
    <source>
        <strain evidence="26 27">Bolton</strain>
    </source>
</reference>
<evidence type="ECO:0000256" key="21">
    <source>
        <dbReference type="PROSITE-ProRule" id="PRU01011"/>
    </source>
</evidence>
<feature type="binding site" evidence="19">
    <location>
        <position position="217"/>
    </location>
    <ligand>
        <name>Zn(2+)</name>
        <dbReference type="ChEBI" id="CHEBI:29105"/>
        <label>1</label>
    </ligand>
</feature>
<feature type="active site" evidence="17">
    <location>
        <position position="243"/>
    </location>
</feature>
<evidence type="ECO:0000256" key="15">
    <source>
        <dbReference type="ARBA" id="ARBA00023145"/>
    </source>
</evidence>
<dbReference type="GO" id="GO:0008270">
    <property type="term" value="F:zinc ion binding"/>
    <property type="evidence" value="ECO:0007669"/>
    <property type="project" value="InterPro"/>
</dbReference>
<feature type="repeat" description="Hemopexin" evidence="21">
    <location>
        <begin position="389"/>
        <end position="437"/>
    </location>
</feature>
<evidence type="ECO:0000256" key="1">
    <source>
        <dbReference type="ARBA" id="ARBA00004479"/>
    </source>
</evidence>
<keyword evidence="10 18" id="KW-0862">Zinc</keyword>
<keyword evidence="9" id="KW-0378">Hydrolase</keyword>
<dbReference type="Proteomes" id="UP000316079">
    <property type="component" value="Unassembled WGS sequence"/>
</dbReference>
<evidence type="ECO:0000256" key="9">
    <source>
        <dbReference type="ARBA" id="ARBA00022801"/>
    </source>
</evidence>
<dbReference type="Pfam" id="PF00413">
    <property type="entry name" value="Peptidase_M10"/>
    <property type="match status" value="1"/>
</dbReference>
<dbReference type="CDD" id="cd00094">
    <property type="entry name" value="HX"/>
    <property type="match status" value="1"/>
</dbReference>
<dbReference type="InterPro" id="IPR036375">
    <property type="entry name" value="Hemopexin-like_dom_sf"/>
</dbReference>
<evidence type="ECO:0000256" key="20">
    <source>
        <dbReference type="PIRSR" id="PIRSR621190-4"/>
    </source>
</evidence>
<keyword evidence="4" id="KW-0165">Cleavage on pair of basic residues</keyword>
<evidence type="ECO:0000256" key="19">
    <source>
        <dbReference type="PIRSR" id="PIRSR621190-2"/>
    </source>
</evidence>
<dbReference type="InterPro" id="IPR002477">
    <property type="entry name" value="Peptidoglycan-bd-like"/>
</dbReference>
<dbReference type="InterPro" id="IPR021805">
    <property type="entry name" value="Pept_M10A_metallopeptidase_C"/>
</dbReference>
<evidence type="ECO:0000256" key="23">
    <source>
        <dbReference type="SAM" id="Phobius"/>
    </source>
</evidence>
<evidence type="ECO:0000256" key="6">
    <source>
        <dbReference type="ARBA" id="ARBA00022723"/>
    </source>
</evidence>
<dbReference type="Pfam" id="PF01471">
    <property type="entry name" value="PG_binding_1"/>
    <property type="match status" value="1"/>
</dbReference>
<feature type="binding site" evidence="19">
    <location>
        <position position="204"/>
    </location>
    <ligand>
        <name>Zn(2+)</name>
        <dbReference type="ChEBI" id="CHEBI:29105"/>
        <label>1</label>
    </ligand>
</feature>
<evidence type="ECO:0000256" key="3">
    <source>
        <dbReference type="ARBA" id="ARBA00022670"/>
    </source>
</evidence>